<dbReference type="SUPFAM" id="SSF50346">
    <property type="entry name" value="PRC-barrel domain"/>
    <property type="match status" value="1"/>
</dbReference>
<comment type="caution">
    <text evidence="3">The sequence shown here is derived from an EMBL/GenBank/DDBJ whole genome shotgun (WGS) entry which is preliminary data.</text>
</comment>
<sequence>MSITSEHWNSLPGRTVFDRDGDRVGTVDQVWTGADGTGAEWVSVRTGLFGLRDTLIPLGGAELRGEELFVPFDKSTIKGAPRVESDADEPLDQAEVQRLYAYYAGGENTGRHRGGRDAMTRSEERLDVGTERHVTGTARLRKYVVTEDVRTTVPVQREEVRLEREPITDANREDAFAGPAISESEHEVTLHAERPVVRTEAVPVERVRLGTETVEDEETVGGRVRKERIEADLPDRRRR</sequence>
<dbReference type="InterPro" id="IPR052967">
    <property type="entry name" value="Stress_Response_Assoc"/>
</dbReference>
<feature type="domain" description="PRC-barrel" evidence="1">
    <location>
        <begin position="8"/>
        <end position="74"/>
    </location>
</feature>
<keyword evidence="4" id="KW-1185">Reference proteome</keyword>
<dbReference type="GO" id="GO:0019684">
    <property type="term" value="P:photosynthesis, light reaction"/>
    <property type="evidence" value="ECO:0007669"/>
    <property type="project" value="InterPro"/>
</dbReference>
<reference evidence="3 4" key="1">
    <citation type="submission" date="2023-07" db="EMBL/GenBank/DDBJ databases">
        <title>Sequencing the genomes of 1000 actinobacteria strains.</title>
        <authorList>
            <person name="Klenk H.-P."/>
        </authorList>
    </citation>
    <scope>NUCLEOTIDE SEQUENCE [LARGE SCALE GENOMIC DNA]</scope>
    <source>
        <strain evidence="3 4">DSM 44711</strain>
    </source>
</reference>
<organism evidence="3 4">
    <name type="scientific">Catenuloplanes niger</name>
    <dbReference type="NCBI Taxonomy" id="587534"/>
    <lineage>
        <taxon>Bacteria</taxon>
        <taxon>Bacillati</taxon>
        <taxon>Actinomycetota</taxon>
        <taxon>Actinomycetes</taxon>
        <taxon>Micromonosporales</taxon>
        <taxon>Micromonosporaceae</taxon>
        <taxon>Catenuloplanes</taxon>
    </lineage>
</organism>
<dbReference type="InterPro" id="IPR019060">
    <property type="entry name" value="DUF2382"/>
</dbReference>
<feature type="domain" description="DUF2382" evidence="2">
    <location>
        <begin position="119"/>
        <end position="230"/>
    </location>
</feature>
<dbReference type="AlphaFoldDB" id="A0AAE4CUX2"/>
<proteinExistence type="predicted"/>
<dbReference type="PANTHER" id="PTHR38463:SF1">
    <property type="entry name" value="STRESS RESPONSE PROTEIN YSNF"/>
    <property type="match status" value="1"/>
</dbReference>
<dbReference type="Gene3D" id="3.90.50.10">
    <property type="entry name" value="Photosynthetic Reaction Center, subunit H, domain 2"/>
    <property type="match status" value="1"/>
</dbReference>
<evidence type="ECO:0000313" key="4">
    <source>
        <dbReference type="Proteomes" id="UP001183629"/>
    </source>
</evidence>
<dbReference type="Pfam" id="PF09557">
    <property type="entry name" value="DUF2382"/>
    <property type="match status" value="1"/>
</dbReference>
<dbReference type="RefSeq" id="WP_310420450.1">
    <property type="nucleotide sequence ID" value="NZ_JAVDYC010000001.1"/>
</dbReference>
<dbReference type="Proteomes" id="UP001183629">
    <property type="component" value="Unassembled WGS sequence"/>
</dbReference>
<dbReference type="InterPro" id="IPR014747">
    <property type="entry name" value="Bac_photo_RC_H_C"/>
</dbReference>
<dbReference type="PANTHER" id="PTHR38463">
    <property type="entry name" value="STRESS RESPONSE PROTEIN YSNF"/>
    <property type="match status" value="1"/>
</dbReference>
<dbReference type="InterPro" id="IPR011033">
    <property type="entry name" value="PRC_barrel-like_sf"/>
</dbReference>
<evidence type="ECO:0000259" key="1">
    <source>
        <dbReference type="Pfam" id="PF05239"/>
    </source>
</evidence>
<accession>A0AAE4CUX2</accession>
<dbReference type="GO" id="GO:0030077">
    <property type="term" value="C:plasma membrane light-harvesting complex"/>
    <property type="evidence" value="ECO:0007669"/>
    <property type="project" value="InterPro"/>
</dbReference>
<evidence type="ECO:0000259" key="2">
    <source>
        <dbReference type="Pfam" id="PF09557"/>
    </source>
</evidence>
<evidence type="ECO:0000313" key="3">
    <source>
        <dbReference type="EMBL" id="MDR7325600.1"/>
    </source>
</evidence>
<dbReference type="EMBL" id="JAVDYC010000001">
    <property type="protein sequence ID" value="MDR7325600.1"/>
    <property type="molecule type" value="Genomic_DNA"/>
</dbReference>
<dbReference type="Pfam" id="PF05239">
    <property type="entry name" value="PRC"/>
    <property type="match status" value="1"/>
</dbReference>
<dbReference type="InterPro" id="IPR027275">
    <property type="entry name" value="PRC-brl_dom"/>
</dbReference>
<gene>
    <name evidence="3" type="ORF">J2S44_005850</name>
</gene>
<protein>
    <submittedName>
        <fullName evidence="3">Uncharacterized protein (TIGR02271 family)</fullName>
    </submittedName>
</protein>
<name>A0AAE4CUX2_9ACTN</name>